<dbReference type="EMBL" id="GGEC01066831">
    <property type="protein sequence ID" value="MBX47315.1"/>
    <property type="molecule type" value="Transcribed_RNA"/>
</dbReference>
<sequence length="11" mass="1248">MEQHPPAQSHS</sequence>
<name>A0A2P2NXW3_RHIMU</name>
<protein>
    <submittedName>
        <fullName evidence="1">Uncharacterized protein</fullName>
    </submittedName>
</protein>
<proteinExistence type="predicted"/>
<evidence type="ECO:0000313" key="1">
    <source>
        <dbReference type="EMBL" id="MBX47315.1"/>
    </source>
</evidence>
<organism evidence="1">
    <name type="scientific">Rhizophora mucronata</name>
    <name type="common">Asiatic mangrove</name>
    <dbReference type="NCBI Taxonomy" id="61149"/>
    <lineage>
        <taxon>Eukaryota</taxon>
        <taxon>Viridiplantae</taxon>
        <taxon>Streptophyta</taxon>
        <taxon>Embryophyta</taxon>
        <taxon>Tracheophyta</taxon>
        <taxon>Spermatophyta</taxon>
        <taxon>Magnoliopsida</taxon>
        <taxon>eudicotyledons</taxon>
        <taxon>Gunneridae</taxon>
        <taxon>Pentapetalae</taxon>
        <taxon>rosids</taxon>
        <taxon>fabids</taxon>
        <taxon>Malpighiales</taxon>
        <taxon>Rhizophoraceae</taxon>
        <taxon>Rhizophora</taxon>
    </lineage>
</organism>
<reference evidence="1" key="1">
    <citation type="submission" date="2018-02" db="EMBL/GenBank/DDBJ databases">
        <title>Rhizophora mucronata_Transcriptome.</title>
        <authorList>
            <person name="Meera S.P."/>
            <person name="Sreeshan A."/>
            <person name="Augustine A."/>
        </authorList>
    </citation>
    <scope>NUCLEOTIDE SEQUENCE</scope>
    <source>
        <tissue evidence="1">Leaf</tissue>
    </source>
</reference>
<accession>A0A2P2NXW3</accession>